<dbReference type="RefSeq" id="WP_142935242.1">
    <property type="nucleotide sequence ID" value="NZ_ML660173.1"/>
</dbReference>
<dbReference type="AlphaFoldDB" id="A0A545TV40"/>
<name>A0A545TV40_9GAMM</name>
<dbReference type="Proteomes" id="UP000315439">
    <property type="component" value="Unassembled WGS sequence"/>
</dbReference>
<keyword evidence="2" id="KW-0949">S-adenosyl-L-methionine</keyword>
<dbReference type="InterPro" id="IPR023885">
    <property type="entry name" value="4Fe4S-binding_SPASM_dom"/>
</dbReference>
<comment type="cofactor">
    <cofactor evidence="1">
        <name>[4Fe-4S] cluster</name>
        <dbReference type="ChEBI" id="CHEBI:49883"/>
    </cofactor>
</comment>
<evidence type="ECO:0000256" key="4">
    <source>
        <dbReference type="ARBA" id="ARBA00023004"/>
    </source>
</evidence>
<dbReference type="NCBIfam" id="TIGR04085">
    <property type="entry name" value="rSAM_more_4Fe4S"/>
    <property type="match status" value="1"/>
</dbReference>
<dbReference type="SFLD" id="SFLDG01067">
    <property type="entry name" value="SPASM/twitch_domain_containing"/>
    <property type="match status" value="1"/>
</dbReference>
<dbReference type="SUPFAM" id="SSF102114">
    <property type="entry name" value="Radical SAM enzymes"/>
    <property type="match status" value="1"/>
</dbReference>
<dbReference type="GO" id="GO:0051536">
    <property type="term" value="F:iron-sulfur cluster binding"/>
    <property type="evidence" value="ECO:0007669"/>
    <property type="project" value="UniProtKB-KW"/>
</dbReference>
<proteinExistence type="predicted"/>
<evidence type="ECO:0000256" key="2">
    <source>
        <dbReference type="ARBA" id="ARBA00022691"/>
    </source>
</evidence>
<reference evidence="6 7" key="1">
    <citation type="submission" date="2019-07" db="EMBL/GenBank/DDBJ databases">
        <title>Draft genome for Aliikangiella sp. M105.</title>
        <authorList>
            <person name="Wang G."/>
        </authorList>
    </citation>
    <scope>NUCLEOTIDE SEQUENCE [LARGE SCALE GENOMIC DNA]</scope>
    <source>
        <strain evidence="6 7">M105</strain>
    </source>
</reference>
<evidence type="ECO:0000256" key="3">
    <source>
        <dbReference type="ARBA" id="ARBA00022723"/>
    </source>
</evidence>
<evidence type="ECO:0000313" key="7">
    <source>
        <dbReference type="Proteomes" id="UP000315439"/>
    </source>
</evidence>
<keyword evidence="4" id="KW-0408">Iron</keyword>
<evidence type="ECO:0000313" key="6">
    <source>
        <dbReference type="EMBL" id="TQV81079.1"/>
    </source>
</evidence>
<sequence length="620" mass="72145">MTFANTQTEPGKFIHLLYAPTNFCNMGCKYCYLGTGTDELTQKDKIVSTLKFTLSQFLKDNTLPFNLSFHGGEATAIPKTILRQLLQVASEHYQKYGATIKQFGYPLNPIHIKTNLYNFDQLYDLFTEYQVSVSASVDLPLKLHEKYRTDKKGKSTLAKITSNLKLLAEYPYHKKISCVVTQEHLKYLDEFIADIKFIHQDIGLDMTKFNVMFSFDSEKNTEKFSEQYPGTEMLTQEQQVFFYQTLKKAFKGSSLELGFKEHWFKEFTPEFCCSAVNCGDKFFLLQSNGDVFACPRGQSSRKFFYGNVFQESVSSIQNNGWQTIESIENTLDADEECFSCHYIPYCNQGCVFVREQTGLKKSYTCKLQKEIYKDNPERYPAYSDDYVKNYAKEYKYRNNLKSFKAHEIETLKTTNVTPELELENNSLAALVKEDSILSSIYDDTLISLEVDGVDFQLRSPVLSNIADIIAMDSNSSAVLKVHHNIFDINCKEPVTNTLHIMLLRNTMVSYGDEKREKQEHIADYSIYTNSLISQSEKVEDFYHFDLRPFFSQHRGLFLDGVRNNLFVTTRKMREYHYEKQKKNAFYHIQAINLPFPYVEFYWKDVPVELIDVKTFYPEKD</sequence>
<dbReference type="Gene3D" id="3.20.20.70">
    <property type="entry name" value="Aldolase class I"/>
    <property type="match status" value="1"/>
</dbReference>
<dbReference type="InterPro" id="IPR013785">
    <property type="entry name" value="Aldolase_TIM"/>
</dbReference>
<dbReference type="OrthoDB" id="9782387at2"/>
<dbReference type="SFLD" id="SFLDS00029">
    <property type="entry name" value="Radical_SAM"/>
    <property type="match status" value="1"/>
</dbReference>
<keyword evidence="3" id="KW-0479">Metal-binding</keyword>
<comment type="caution">
    <text evidence="6">The sequence shown here is derived from an EMBL/GenBank/DDBJ whole genome shotgun (WGS) entry which is preliminary data.</text>
</comment>
<protein>
    <submittedName>
        <fullName evidence="6">Radical SAM protein</fullName>
    </submittedName>
</protein>
<dbReference type="InterPro" id="IPR058240">
    <property type="entry name" value="rSAM_sf"/>
</dbReference>
<accession>A0A545TV40</accession>
<dbReference type="PANTHER" id="PTHR43273">
    <property type="entry name" value="ANAEROBIC SULFATASE-MATURATING ENZYME HOMOLOG ASLB-RELATED"/>
    <property type="match status" value="1"/>
</dbReference>
<gene>
    <name evidence="6" type="ORF">FLL46_26065</name>
</gene>
<evidence type="ECO:0000256" key="1">
    <source>
        <dbReference type="ARBA" id="ARBA00001966"/>
    </source>
</evidence>
<dbReference type="EMBL" id="VIKS01000017">
    <property type="protein sequence ID" value="TQV81079.1"/>
    <property type="molecule type" value="Genomic_DNA"/>
</dbReference>
<keyword evidence="5" id="KW-0411">Iron-sulfur</keyword>
<dbReference type="InterPro" id="IPR023867">
    <property type="entry name" value="Sulphatase_maturase_rSAM"/>
</dbReference>
<evidence type="ECO:0000256" key="5">
    <source>
        <dbReference type="ARBA" id="ARBA00023014"/>
    </source>
</evidence>
<organism evidence="6 7">
    <name type="scientific">Aliikangiella coralliicola</name>
    <dbReference type="NCBI Taxonomy" id="2592383"/>
    <lineage>
        <taxon>Bacteria</taxon>
        <taxon>Pseudomonadati</taxon>
        <taxon>Pseudomonadota</taxon>
        <taxon>Gammaproteobacteria</taxon>
        <taxon>Oceanospirillales</taxon>
        <taxon>Pleioneaceae</taxon>
        <taxon>Aliikangiella</taxon>
    </lineage>
</organism>
<dbReference type="GO" id="GO:0016491">
    <property type="term" value="F:oxidoreductase activity"/>
    <property type="evidence" value="ECO:0007669"/>
    <property type="project" value="InterPro"/>
</dbReference>
<dbReference type="InterPro" id="IPR007197">
    <property type="entry name" value="rSAM"/>
</dbReference>
<dbReference type="CDD" id="cd01335">
    <property type="entry name" value="Radical_SAM"/>
    <property type="match status" value="1"/>
</dbReference>
<keyword evidence="7" id="KW-1185">Reference proteome</keyword>
<dbReference type="PANTHER" id="PTHR43273:SF8">
    <property type="entry name" value="RADICAL SAM DOMAIN PROTEIN"/>
    <property type="match status" value="1"/>
</dbReference>
<dbReference type="GO" id="GO:0046872">
    <property type="term" value="F:metal ion binding"/>
    <property type="evidence" value="ECO:0007669"/>
    <property type="project" value="UniProtKB-KW"/>
</dbReference>